<dbReference type="EMBL" id="JARKIE010000144">
    <property type="protein sequence ID" value="KAJ7676263.1"/>
    <property type="molecule type" value="Genomic_DNA"/>
</dbReference>
<feature type="region of interest" description="Disordered" evidence="6">
    <location>
        <begin position="727"/>
        <end position="748"/>
    </location>
</feature>
<accession>A0AAD7GBV4</accession>
<feature type="compositionally biased region" description="Low complexity" evidence="6">
    <location>
        <begin position="127"/>
        <end position="146"/>
    </location>
</feature>
<dbReference type="AlphaFoldDB" id="A0AAD7GBV4"/>
<keyword evidence="4" id="KW-0653">Protein transport</keyword>
<comment type="similarity">
    <text evidence="2">Belongs to the exportin family.</text>
</comment>
<organism evidence="8 9">
    <name type="scientific">Mycena rosella</name>
    <name type="common">Pink bonnet</name>
    <name type="synonym">Agaricus rosellus</name>
    <dbReference type="NCBI Taxonomy" id="1033263"/>
    <lineage>
        <taxon>Eukaryota</taxon>
        <taxon>Fungi</taxon>
        <taxon>Dikarya</taxon>
        <taxon>Basidiomycota</taxon>
        <taxon>Agaricomycotina</taxon>
        <taxon>Agaricomycetes</taxon>
        <taxon>Agaricomycetidae</taxon>
        <taxon>Agaricales</taxon>
        <taxon>Marasmiineae</taxon>
        <taxon>Mycenaceae</taxon>
        <taxon>Mycena</taxon>
    </lineage>
</organism>
<evidence type="ECO:0000313" key="8">
    <source>
        <dbReference type="EMBL" id="KAJ7676263.1"/>
    </source>
</evidence>
<dbReference type="Pfam" id="PF08767">
    <property type="entry name" value="CRM1_C"/>
    <property type="match status" value="1"/>
</dbReference>
<comment type="caution">
    <text evidence="8">The sequence shown here is derived from an EMBL/GenBank/DDBJ whole genome shotgun (WGS) entry which is preliminary data.</text>
</comment>
<dbReference type="Proteomes" id="UP001221757">
    <property type="component" value="Unassembled WGS sequence"/>
</dbReference>
<feature type="compositionally biased region" description="Basic and acidic residues" evidence="6">
    <location>
        <begin position="732"/>
        <end position="745"/>
    </location>
</feature>
<evidence type="ECO:0000256" key="5">
    <source>
        <dbReference type="ARBA" id="ARBA00023242"/>
    </source>
</evidence>
<evidence type="ECO:0000259" key="7">
    <source>
        <dbReference type="SMART" id="SM01102"/>
    </source>
</evidence>
<evidence type="ECO:0000256" key="6">
    <source>
        <dbReference type="SAM" id="MobiDB-lite"/>
    </source>
</evidence>
<dbReference type="SMART" id="SM01102">
    <property type="entry name" value="CRM1_C"/>
    <property type="match status" value="1"/>
</dbReference>
<evidence type="ECO:0000256" key="2">
    <source>
        <dbReference type="ARBA" id="ARBA00009466"/>
    </source>
</evidence>
<keyword evidence="9" id="KW-1185">Reference proteome</keyword>
<proteinExistence type="inferred from homology"/>
<feature type="region of interest" description="Disordered" evidence="6">
    <location>
        <begin position="423"/>
        <end position="473"/>
    </location>
</feature>
<dbReference type="SUPFAM" id="SSF48371">
    <property type="entry name" value="ARM repeat"/>
    <property type="match status" value="1"/>
</dbReference>
<keyword evidence="5" id="KW-0539">Nucleus</keyword>
<feature type="compositionally biased region" description="Low complexity" evidence="6">
    <location>
        <begin position="436"/>
        <end position="453"/>
    </location>
</feature>
<sequence length="758" mass="83209">MVHSFDTGSSSESFIEDLHIDPAAHANTSSLRVHRRAAALEFPADLRDSIYSENMEVLSSAENRQHFWISFISALQDLAGELVSLVDAMGRMYSLEGVAKLVLSLSRCKPAEARWELSTVPSSRRGSVAPSSLSPAQSASRSSRPRNWGAQLPEIFWTPDRIDSAVHRDLKWDSLMARTAQILDVLGSLDNIKMLSNVLKTNVYAWLSTGSFYLPQVARIFIDMLGLYETLRTAALKDILKLETYIKAAEDLETVNANFIPLLLDAMLGDYNRDIPIPLKLTVQVPATPDAVFEPTLDMINRDFTNFRTIGLGYTSYCRCSVCSRRSLSSPHKAHRARYRRSGAQQYAFLGIVPGDRRSGNQSGQFGGNLVGALELSIPQLTCFLVSSAALSRWKLDSAKALVSQVASNGYFARDIRLASKKKSKYSTRTREIPGSPLTASHSTTLLSHSSTPIVPKQGSSSRAPSSRGLGRGASRPVHIKIFVQLNSYSFQRPKPRDEGARGGEPSAKPPNLSAADHYKGHPEAGDVHQGCGGPRDRQRQLHATAPGRDVRRLQVQEVQQLMAVIISRLGRCSVCSRRSLSSPWTVSMKPTVRDIDDLGLSSAFAPRLPASLHKASCTETRASNDAGSRARQVTLDLAGSPPFQLPDPKHAFLGIVPGDRRSGNQSGQFGGNLMGALELSIPQLTCFLVSSAALSRWKLDSAKALVSQVASNGYFARDIRLASKKRRLRMQKSEQSTRTREVRRPAGQLHKIGHVRY</sequence>
<dbReference type="Gene3D" id="1.25.10.10">
    <property type="entry name" value="Leucine-rich Repeat Variant"/>
    <property type="match status" value="1"/>
</dbReference>
<evidence type="ECO:0000256" key="3">
    <source>
        <dbReference type="ARBA" id="ARBA00022448"/>
    </source>
</evidence>
<feature type="region of interest" description="Disordered" evidence="6">
    <location>
        <begin position="492"/>
        <end position="546"/>
    </location>
</feature>
<feature type="region of interest" description="Disordered" evidence="6">
    <location>
        <begin position="122"/>
        <end position="146"/>
    </location>
</feature>
<dbReference type="InterPro" id="IPR014877">
    <property type="entry name" value="XPO1_C_dom"/>
</dbReference>
<dbReference type="InterPro" id="IPR016024">
    <property type="entry name" value="ARM-type_fold"/>
</dbReference>
<evidence type="ECO:0000256" key="4">
    <source>
        <dbReference type="ARBA" id="ARBA00022927"/>
    </source>
</evidence>
<feature type="domain" description="Exportin-1 C-terminal" evidence="7">
    <location>
        <begin position="216"/>
        <end position="452"/>
    </location>
</feature>
<feature type="compositionally biased region" description="Basic and acidic residues" evidence="6">
    <location>
        <begin position="517"/>
        <end position="527"/>
    </location>
</feature>
<evidence type="ECO:0000256" key="1">
    <source>
        <dbReference type="ARBA" id="ARBA00004123"/>
    </source>
</evidence>
<evidence type="ECO:0000313" key="9">
    <source>
        <dbReference type="Proteomes" id="UP001221757"/>
    </source>
</evidence>
<gene>
    <name evidence="8" type="ORF">B0H17DRAFT_1139984</name>
</gene>
<dbReference type="GO" id="GO:0015031">
    <property type="term" value="P:protein transport"/>
    <property type="evidence" value="ECO:0007669"/>
    <property type="project" value="UniProtKB-KW"/>
</dbReference>
<reference evidence="8" key="1">
    <citation type="submission" date="2023-03" db="EMBL/GenBank/DDBJ databases">
        <title>Massive genome expansion in bonnet fungi (Mycena s.s.) driven by repeated elements and novel gene families across ecological guilds.</title>
        <authorList>
            <consortium name="Lawrence Berkeley National Laboratory"/>
            <person name="Harder C.B."/>
            <person name="Miyauchi S."/>
            <person name="Viragh M."/>
            <person name="Kuo A."/>
            <person name="Thoen E."/>
            <person name="Andreopoulos B."/>
            <person name="Lu D."/>
            <person name="Skrede I."/>
            <person name="Drula E."/>
            <person name="Henrissat B."/>
            <person name="Morin E."/>
            <person name="Kohler A."/>
            <person name="Barry K."/>
            <person name="LaButti K."/>
            <person name="Morin E."/>
            <person name="Salamov A."/>
            <person name="Lipzen A."/>
            <person name="Mereny Z."/>
            <person name="Hegedus B."/>
            <person name="Baldrian P."/>
            <person name="Stursova M."/>
            <person name="Weitz H."/>
            <person name="Taylor A."/>
            <person name="Grigoriev I.V."/>
            <person name="Nagy L.G."/>
            <person name="Martin F."/>
            <person name="Kauserud H."/>
        </authorList>
    </citation>
    <scope>NUCLEOTIDE SEQUENCE</scope>
    <source>
        <strain evidence="8">CBHHK067</strain>
    </source>
</reference>
<dbReference type="InterPro" id="IPR011989">
    <property type="entry name" value="ARM-like"/>
</dbReference>
<comment type="subcellular location">
    <subcellularLocation>
        <location evidence="1">Nucleus</location>
    </subcellularLocation>
</comment>
<keyword evidence="3" id="KW-0813">Transport</keyword>
<protein>
    <recommendedName>
        <fullName evidence="7">Exportin-1 C-terminal domain-containing protein</fullName>
    </recommendedName>
</protein>
<name>A0AAD7GBV4_MYCRO</name>
<dbReference type="GO" id="GO:0005049">
    <property type="term" value="F:nuclear export signal receptor activity"/>
    <property type="evidence" value="ECO:0007669"/>
    <property type="project" value="InterPro"/>
</dbReference>
<dbReference type="GO" id="GO:0005634">
    <property type="term" value="C:nucleus"/>
    <property type="evidence" value="ECO:0007669"/>
    <property type="project" value="UniProtKB-SubCell"/>
</dbReference>